<dbReference type="EMBL" id="FR904236">
    <property type="protein sequence ID" value="CDG48471.1"/>
    <property type="molecule type" value="Genomic_DNA"/>
</dbReference>
<dbReference type="InterPro" id="IPR023526">
    <property type="entry name" value="Sulphur_relay_TusB"/>
</dbReference>
<proteinExistence type="inferred from homology"/>
<dbReference type="InterPro" id="IPR007215">
    <property type="entry name" value="Sulphur_relay_TusB/DsrH"/>
</dbReference>
<evidence type="ECO:0000256" key="2">
    <source>
        <dbReference type="ARBA" id="ARBA00022694"/>
    </source>
</evidence>
<dbReference type="SUPFAM" id="SSF75169">
    <property type="entry name" value="DsrEFH-like"/>
    <property type="match status" value="1"/>
</dbReference>
<dbReference type="RefSeq" id="WP_061770680.1">
    <property type="nucleotide sequence ID" value="NZ_FR904236.1"/>
</dbReference>
<comment type="subunit">
    <text evidence="3">Heterohexamer, formed by a dimer of trimers. The hexameric TusBCD complex contains 2 copies each of TusB, TusC and TusD. The TusBCD complex interacts with TusE.</text>
</comment>
<keyword evidence="2 3" id="KW-0819">tRNA processing</keyword>
<dbReference type="OrthoDB" id="9795117at2"/>
<gene>
    <name evidence="3 4" type="primary">tusB</name>
    <name evidence="4" type="ORF">SCTVLC_1785</name>
</gene>
<dbReference type="Gene3D" id="3.40.1260.10">
    <property type="entry name" value="DsrEFH-like"/>
    <property type="match status" value="1"/>
</dbReference>
<dbReference type="PANTHER" id="PTHR37526:SF1">
    <property type="entry name" value="PROTEIN TUSB"/>
    <property type="match status" value="1"/>
</dbReference>
<dbReference type="Pfam" id="PF04077">
    <property type="entry name" value="DsrH"/>
    <property type="match status" value="1"/>
</dbReference>
<comment type="subcellular location">
    <subcellularLocation>
        <location evidence="3">Cytoplasm</location>
    </subcellularLocation>
</comment>
<keyword evidence="1 3" id="KW-0963">Cytoplasm</keyword>
<dbReference type="NCBIfam" id="TIGR03011">
    <property type="entry name" value="sulf_tusB_dsrH"/>
    <property type="match status" value="1"/>
</dbReference>
<protein>
    <recommendedName>
        <fullName evidence="3">Protein TusB</fullName>
    </recommendedName>
    <alternativeName>
        <fullName evidence="3">tRNA 2-thiouridine synthesizing protein B</fullName>
    </alternativeName>
</protein>
<reference evidence="4" key="1">
    <citation type="submission" date="2013-06" db="EMBL/GenBank/DDBJ databases">
        <authorList>
            <person name="Mazano-Marin A."/>
        </authorList>
    </citation>
    <scope>NUCLEOTIDE SEQUENCE</scope>
    <source>
        <strain evidence="4">SCt-VLC</strain>
    </source>
</reference>
<dbReference type="PANTHER" id="PTHR37526">
    <property type="entry name" value="PROTEIN TUSB"/>
    <property type="match status" value="1"/>
</dbReference>
<dbReference type="GO" id="GO:1990228">
    <property type="term" value="C:sulfurtransferase complex"/>
    <property type="evidence" value="ECO:0007669"/>
    <property type="project" value="TreeGrafter"/>
</dbReference>
<evidence type="ECO:0000313" key="4">
    <source>
        <dbReference type="EMBL" id="CDG48471.1"/>
    </source>
</evidence>
<dbReference type="AlphaFoldDB" id="A0A068RCI9"/>
<sequence length="95" mass="10539">MLYTLSHSPTQCDLSALLRLMVEGDALLLMQDGVLAGLAGSAYLELLFSGPISLYALQDDLEARGLVGCFSHKITIIGYNHFVELTEKHRRQMAW</sequence>
<dbReference type="InterPro" id="IPR027396">
    <property type="entry name" value="DsrEFH-like"/>
</dbReference>
<name>A0A068RCI9_9GAMM</name>
<dbReference type="HAMAP" id="MF_01564">
    <property type="entry name" value="Thiourid_synth_B"/>
    <property type="match status" value="1"/>
</dbReference>
<evidence type="ECO:0000256" key="3">
    <source>
        <dbReference type="HAMAP-Rule" id="MF_01564"/>
    </source>
</evidence>
<dbReference type="NCBIfam" id="NF010035">
    <property type="entry name" value="PRK13510.1"/>
    <property type="match status" value="1"/>
</dbReference>
<comment type="similarity">
    <text evidence="3">Belongs to the DsrH/TusB family.</text>
</comment>
<reference evidence="4" key="2">
    <citation type="journal article" date="2014" name="Genome Biol. Evol.">
        <title>Settling down: the genome of Serratia symbiotica from the aphid Cinara tujafilina zooms in on the process of accommodation to a cooperative intracellular life.</title>
        <authorList>
            <person name="Manzano-Marin A."/>
            <person name="Latorre A."/>
        </authorList>
    </citation>
    <scope>NUCLEOTIDE SEQUENCE</scope>
    <source>
        <strain evidence="4">SCt-VLC</strain>
    </source>
</reference>
<dbReference type="GO" id="GO:0002143">
    <property type="term" value="P:tRNA wobble position uridine thiolation"/>
    <property type="evidence" value="ECO:0007669"/>
    <property type="project" value="InterPro"/>
</dbReference>
<evidence type="ECO:0000256" key="1">
    <source>
        <dbReference type="ARBA" id="ARBA00022490"/>
    </source>
</evidence>
<accession>A0A068RCI9</accession>
<organism evidence="4">
    <name type="scientific">Serratia symbiotica SCt-VLC</name>
    <dbReference type="NCBI Taxonomy" id="1347341"/>
    <lineage>
        <taxon>Bacteria</taxon>
        <taxon>Pseudomonadati</taxon>
        <taxon>Pseudomonadota</taxon>
        <taxon>Gammaproteobacteria</taxon>
        <taxon>Enterobacterales</taxon>
        <taxon>Yersiniaceae</taxon>
        <taxon>Serratia</taxon>
        <taxon>Serratia symbiotica</taxon>
    </lineage>
</organism>
<comment type="function">
    <text evidence="3">Part of a sulfur-relay system required for 2-thiolation of 5-methylaminomethyl-2-thiouridine (mnm(5)s(2)U) at tRNA wobble positions.</text>
</comment>